<dbReference type="AlphaFoldDB" id="A0AAV4VHM2"/>
<accession>A0AAV4VHM2</accession>
<reference evidence="1 2" key="1">
    <citation type="submission" date="2021-06" db="EMBL/GenBank/DDBJ databases">
        <title>Caerostris darwini draft genome.</title>
        <authorList>
            <person name="Kono N."/>
            <person name="Arakawa K."/>
        </authorList>
    </citation>
    <scope>NUCLEOTIDE SEQUENCE [LARGE SCALE GENOMIC DNA]</scope>
</reference>
<keyword evidence="2" id="KW-1185">Reference proteome</keyword>
<protein>
    <submittedName>
        <fullName evidence="1">Uncharacterized protein</fullName>
    </submittedName>
</protein>
<proteinExistence type="predicted"/>
<evidence type="ECO:0000313" key="1">
    <source>
        <dbReference type="EMBL" id="GIY69641.1"/>
    </source>
</evidence>
<dbReference type="Proteomes" id="UP001054837">
    <property type="component" value="Unassembled WGS sequence"/>
</dbReference>
<name>A0AAV4VHM2_9ARAC</name>
<organism evidence="1 2">
    <name type="scientific">Caerostris darwini</name>
    <dbReference type="NCBI Taxonomy" id="1538125"/>
    <lineage>
        <taxon>Eukaryota</taxon>
        <taxon>Metazoa</taxon>
        <taxon>Ecdysozoa</taxon>
        <taxon>Arthropoda</taxon>
        <taxon>Chelicerata</taxon>
        <taxon>Arachnida</taxon>
        <taxon>Araneae</taxon>
        <taxon>Araneomorphae</taxon>
        <taxon>Entelegynae</taxon>
        <taxon>Araneoidea</taxon>
        <taxon>Araneidae</taxon>
        <taxon>Caerostris</taxon>
    </lineage>
</organism>
<sequence>MSRKYLYVVVFSEKAKSEEAERLKYSSSSAYWNPITLPTEPEISPQAKLKVRVTISILSKDSIINALSMCT</sequence>
<evidence type="ECO:0000313" key="2">
    <source>
        <dbReference type="Proteomes" id="UP001054837"/>
    </source>
</evidence>
<comment type="caution">
    <text evidence="1">The sequence shown here is derived from an EMBL/GenBank/DDBJ whole genome shotgun (WGS) entry which is preliminary data.</text>
</comment>
<dbReference type="EMBL" id="BPLQ01013074">
    <property type="protein sequence ID" value="GIY69641.1"/>
    <property type="molecule type" value="Genomic_DNA"/>
</dbReference>
<gene>
    <name evidence="1" type="ORF">CDAR_428041</name>
</gene>